<evidence type="ECO:0000313" key="2">
    <source>
        <dbReference type="Proteomes" id="UP000198994"/>
    </source>
</evidence>
<organism evidence="1 2">
    <name type="scientific">Salipiger thiooxidans</name>
    <dbReference type="NCBI Taxonomy" id="282683"/>
    <lineage>
        <taxon>Bacteria</taxon>
        <taxon>Pseudomonadati</taxon>
        <taxon>Pseudomonadota</taxon>
        <taxon>Alphaproteobacteria</taxon>
        <taxon>Rhodobacterales</taxon>
        <taxon>Roseobacteraceae</taxon>
        <taxon>Salipiger</taxon>
    </lineage>
</organism>
<proteinExistence type="predicted"/>
<evidence type="ECO:0000313" key="1">
    <source>
        <dbReference type="EMBL" id="SDE98361.1"/>
    </source>
</evidence>
<dbReference type="AlphaFoldDB" id="A0A1G7HDB2"/>
<keyword evidence="2" id="KW-1185">Reference proteome</keyword>
<name>A0A1G7HDB2_9RHOB</name>
<dbReference type="Proteomes" id="UP000198994">
    <property type="component" value="Unassembled WGS sequence"/>
</dbReference>
<gene>
    <name evidence="1" type="ORF">SAMN04488105_110230</name>
</gene>
<reference evidence="2" key="1">
    <citation type="submission" date="2016-10" db="EMBL/GenBank/DDBJ databases">
        <authorList>
            <person name="Varghese N."/>
            <person name="Submissions S."/>
        </authorList>
    </citation>
    <scope>NUCLEOTIDE SEQUENCE [LARGE SCALE GENOMIC DNA]</scope>
    <source>
        <strain evidence="2">DSM 10146</strain>
    </source>
</reference>
<protein>
    <submittedName>
        <fullName evidence="1">Uncharacterized protein</fullName>
    </submittedName>
</protein>
<accession>A0A1G7HDB2</accession>
<dbReference type="EMBL" id="FNAV01000010">
    <property type="protein sequence ID" value="SDE98361.1"/>
    <property type="molecule type" value="Genomic_DNA"/>
</dbReference>
<sequence length="51" mass="5738">MFGFFFFRSAALGAPLDQLNNTTNRDNDRDSSCIHTKISGHLINPLGRSKR</sequence>